<dbReference type="Proteomes" id="UP000309819">
    <property type="component" value="Unassembled WGS sequence"/>
</dbReference>
<evidence type="ECO:0000313" key="3">
    <source>
        <dbReference type="Proteomes" id="UP000309819"/>
    </source>
</evidence>
<dbReference type="OrthoDB" id="8664525at2"/>
<keyword evidence="3" id="KW-1185">Reference proteome</keyword>
<proteinExistence type="predicted"/>
<dbReference type="AlphaFoldDB" id="A0A5R8YIZ4"/>
<evidence type="ECO:0000256" key="1">
    <source>
        <dbReference type="SAM" id="Phobius"/>
    </source>
</evidence>
<accession>A0A5R8YIZ4</accession>
<keyword evidence="1" id="KW-0812">Transmembrane</keyword>
<feature type="transmembrane region" description="Helical" evidence="1">
    <location>
        <begin position="15"/>
        <end position="34"/>
    </location>
</feature>
<name>A0A5R8YIZ4_9PSED</name>
<reference evidence="2 3" key="1">
    <citation type="submission" date="2019-05" db="EMBL/GenBank/DDBJ databases">
        <title>Pseudomonas sp. SC006 isolated from lettuce that can produce HBGAs.</title>
        <authorList>
            <person name="Wang D."/>
            <person name="Liao N."/>
            <person name="Liu D."/>
            <person name="Zhang Z."/>
            <person name="Zou S."/>
        </authorList>
    </citation>
    <scope>NUCLEOTIDE SEQUENCE [LARGE SCALE GENOMIC DNA]</scope>
    <source>
        <strain evidence="2 3">SC006</strain>
    </source>
</reference>
<evidence type="ECO:0000313" key="2">
    <source>
        <dbReference type="EMBL" id="TLP52668.1"/>
    </source>
</evidence>
<dbReference type="EMBL" id="VAUO01000038">
    <property type="protein sequence ID" value="TLP52668.1"/>
    <property type="molecule type" value="Genomic_DNA"/>
</dbReference>
<keyword evidence="1" id="KW-0472">Membrane</keyword>
<comment type="caution">
    <text evidence="2">The sequence shown here is derived from an EMBL/GenBank/DDBJ whole genome shotgun (WGS) entry which is preliminary data.</text>
</comment>
<gene>
    <name evidence="2" type="ORF">FEM01_23975</name>
</gene>
<sequence length="296" mass="32094">MGFGNGVVKFLSSNLFARLAGYPAIIFGFSSDAFKAWRQNENGNSAAAAYTFTGGVTTAIGSAVILEAGLAIAGPTVFVPFAGWAAAALVLAGAAILAGGLYLHAKAHERLHSPIELWTARSIFGNRINDGEIRSEIILDHYKKLPPFHSLHAEIKAWHDEHYRPRLLSAKEAQSLGVTNVDTQWHQHTHWNQPNWSAIKYKYAITSETTAEFTVLLPGFAIGASQWSGGSSSLRDDGGIDVFPINPAAYVVDAGLILHIKLTLHHQNHVSLHLAYSANQGLTEGAEIHSNFHLER</sequence>
<organism evidence="2 3">
    <name type="scientific">Pseudomonas mosselii</name>
    <dbReference type="NCBI Taxonomy" id="78327"/>
    <lineage>
        <taxon>Bacteria</taxon>
        <taxon>Pseudomonadati</taxon>
        <taxon>Pseudomonadota</taxon>
        <taxon>Gammaproteobacteria</taxon>
        <taxon>Pseudomonadales</taxon>
        <taxon>Pseudomonadaceae</taxon>
        <taxon>Pseudomonas</taxon>
    </lineage>
</organism>
<feature type="transmembrane region" description="Helical" evidence="1">
    <location>
        <begin position="46"/>
        <end position="66"/>
    </location>
</feature>
<feature type="transmembrane region" description="Helical" evidence="1">
    <location>
        <begin position="78"/>
        <end position="103"/>
    </location>
</feature>
<keyword evidence="1" id="KW-1133">Transmembrane helix</keyword>
<protein>
    <submittedName>
        <fullName evidence="2">Uncharacterized protein</fullName>
    </submittedName>
</protein>